<evidence type="ECO:0000256" key="5">
    <source>
        <dbReference type="ARBA" id="ARBA00023136"/>
    </source>
</evidence>
<evidence type="ECO:0000313" key="14">
    <source>
        <dbReference type="Proteomes" id="UP000005580"/>
    </source>
</evidence>
<feature type="transmembrane region" description="Helical" evidence="12">
    <location>
        <begin position="55"/>
        <end position="73"/>
    </location>
</feature>
<feature type="transmembrane region" description="Helical" evidence="12">
    <location>
        <begin position="30"/>
        <end position="49"/>
    </location>
</feature>
<keyword evidence="14" id="KW-1185">Reference proteome</keyword>
<comment type="function">
    <text evidence="11">Catalyzes the formation of phosphatidylethanolamine (PtdEtn) from phosphatidylserine (PtdSer).</text>
</comment>
<dbReference type="EMBL" id="AEPE02000004">
    <property type="protein sequence ID" value="EFZ37118.1"/>
    <property type="molecule type" value="Genomic_DNA"/>
</dbReference>
<dbReference type="eggNOG" id="COG0688">
    <property type="taxonomic scope" value="Bacteria"/>
</dbReference>
<evidence type="ECO:0000256" key="6">
    <source>
        <dbReference type="ARBA" id="ARBA00023145"/>
    </source>
</evidence>
<dbReference type="HAMAP" id="MF_00664">
    <property type="entry name" value="PS_decarb_PSD_A"/>
    <property type="match status" value="1"/>
</dbReference>
<dbReference type="PANTHER" id="PTHR35809:SF1">
    <property type="entry name" value="ARCHAETIDYLSERINE DECARBOXYLASE PROENZYME-RELATED"/>
    <property type="match status" value="1"/>
</dbReference>
<name>E7RPS5_9BACT</name>
<keyword evidence="1 11" id="KW-1003">Cell membrane</keyword>
<dbReference type="GO" id="GO:0006646">
    <property type="term" value="P:phosphatidylethanolamine biosynthetic process"/>
    <property type="evidence" value="ECO:0007669"/>
    <property type="project" value="UniProtKB-UniRule"/>
</dbReference>
<evidence type="ECO:0000256" key="8">
    <source>
        <dbReference type="ARBA" id="ARBA00023239"/>
    </source>
</evidence>
<evidence type="ECO:0000256" key="1">
    <source>
        <dbReference type="ARBA" id="ARBA00022475"/>
    </source>
</evidence>
<keyword evidence="7 11" id="KW-0594">Phospholipid biosynthesis</keyword>
<feature type="chain" id="PRO_5023357569" description="Phosphatidylserine decarboxylase alpha chain" evidence="11">
    <location>
        <begin position="209"/>
        <end position="240"/>
    </location>
</feature>
<comment type="similarity">
    <text evidence="11">Belongs to the phosphatidylserine decarboxylase family. PSD-A subfamily.</text>
</comment>
<dbReference type="STRING" id="28134.SAMN05444288_1698"/>
<keyword evidence="8 11" id="KW-0456">Lyase</keyword>
<dbReference type="GO" id="GO:0005886">
    <property type="term" value="C:plasma membrane"/>
    <property type="evidence" value="ECO:0007669"/>
    <property type="project" value="UniProtKB-SubCell"/>
</dbReference>
<organism evidence="13 14">
    <name type="scientific">Hoylesella oralis ATCC 33269</name>
    <dbReference type="NCBI Taxonomy" id="873533"/>
    <lineage>
        <taxon>Bacteria</taxon>
        <taxon>Pseudomonadati</taxon>
        <taxon>Bacteroidota</taxon>
        <taxon>Bacteroidia</taxon>
        <taxon>Bacteroidales</taxon>
        <taxon>Prevotellaceae</taxon>
        <taxon>Hoylesella</taxon>
    </lineage>
</organism>
<keyword evidence="2 11" id="KW-0444">Lipid biosynthesis</keyword>
<comment type="pathway">
    <text evidence="11">Phospholipid metabolism; phosphatidylethanolamine biosynthesis; phosphatidylethanolamine from CDP-diacylglycerol: step 2/2.</text>
</comment>
<keyword evidence="9 11" id="KW-1208">Phospholipid metabolism</keyword>
<protein>
    <recommendedName>
        <fullName evidence="11">Phosphatidylserine decarboxylase proenzyme</fullName>
        <ecNumber evidence="11">4.1.1.65</ecNumber>
    </recommendedName>
    <component>
        <recommendedName>
            <fullName evidence="11">Phosphatidylserine decarboxylase alpha chain</fullName>
        </recommendedName>
    </component>
    <component>
        <recommendedName>
            <fullName evidence="11">Phosphatidylserine decarboxylase beta chain</fullName>
        </recommendedName>
    </component>
</protein>
<evidence type="ECO:0000313" key="13">
    <source>
        <dbReference type="EMBL" id="EFZ37118.1"/>
    </source>
</evidence>
<comment type="subunit">
    <text evidence="11">Heterodimer of a large membrane-associated beta subunit and a small pyruvoyl-containing alpha subunit.</text>
</comment>
<evidence type="ECO:0000256" key="4">
    <source>
        <dbReference type="ARBA" id="ARBA00023098"/>
    </source>
</evidence>
<feature type="active site" description="Schiff-base intermediate with substrate; via pyruvic acid" evidence="11">
    <location>
        <position position="209"/>
    </location>
</feature>
<keyword evidence="5 11" id="KW-0472">Membrane</keyword>
<accession>E7RPS5</accession>
<evidence type="ECO:0000256" key="11">
    <source>
        <dbReference type="HAMAP-Rule" id="MF_00664"/>
    </source>
</evidence>
<keyword evidence="10 11" id="KW-0670">Pyruvate</keyword>
<evidence type="ECO:0000256" key="12">
    <source>
        <dbReference type="SAM" id="Phobius"/>
    </source>
</evidence>
<dbReference type="GO" id="GO:0004609">
    <property type="term" value="F:phosphatidylserine decarboxylase activity"/>
    <property type="evidence" value="ECO:0007669"/>
    <property type="project" value="UniProtKB-UniRule"/>
</dbReference>
<comment type="caution">
    <text evidence="13">The sequence shown here is derived from an EMBL/GenBank/DDBJ whole genome shotgun (WGS) entry which is preliminary data.</text>
</comment>
<dbReference type="NCBIfam" id="NF003678">
    <property type="entry name" value="PRK05305.1-2"/>
    <property type="match status" value="1"/>
</dbReference>
<evidence type="ECO:0000256" key="2">
    <source>
        <dbReference type="ARBA" id="ARBA00022516"/>
    </source>
</evidence>
<evidence type="ECO:0000256" key="10">
    <source>
        <dbReference type="ARBA" id="ARBA00023317"/>
    </source>
</evidence>
<reference evidence="13" key="1">
    <citation type="submission" date="2011-01" db="EMBL/GenBank/DDBJ databases">
        <authorList>
            <person name="Muzny D."/>
            <person name="Qin X."/>
            <person name="Buhay C."/>
            <person name="Dugan-Rocha S."/>
            <person name="Ding Y."/>
            <person name="Chen G."/>
            <person name="Hawes A."/>
            <person name="Holder M."/>
            <person name="Jhangiani S."/>
            <person name="Johnson A."/>
            <person name="Khan Z."/>
            <person name="Li Z."/>
            <person name="Liu W."/>
            <person name="Liu X."/>
            <person name="Perez L."/>
            <person name="Shen H."/>
            <person name="Wang Q."/>
            <person name="Watt J."/>
            <person name="Xi L."/>
            <person name="Xin Y."/>
            <person name="Zhou J."/>
            <person name="Deng J."/>
            <person name="Jiang H."/>
            <person name="Liu Y."/>
            <person name="Qu J."/>
            <person name="Song X.-Z."/>
            <person name="Zhang L."/>
            <person name="Villasana D."/>
            <person name="Johnson A."/>
            <person name="Liu J."/>
            <person name="Liyanage D."/>
            <person name="Lorensuhewa L."/>
            <person name="Robinson T."/>
            <person name="Song A."/>
            <person name="Song B.-B."/>
            <person name="Dinh H."/>
            <person name="Thornton R."/>
            <person name="Coyle M."/>
            <person name="Francisco L."/>
            <person name="Jackson L."/>
            <person name="Javaid M."/>
            <person name="Korchina V."/>
            <person name="Kovar C."/>
            <person name="Mata R."/>
            <person name="Mathew T."/>
            <person name="Ngo R."/>
            <person name="Nguyen L."/>
            <person name="Nguyen N."/>
            <person name="Okwuonu G."/>
            <person name="Ongeri F."/>
            <person name="Pham C."/>
            <person name="Simmons D."/>
            <person name="Wilczek-Boney K."/>
            <person name="Hale W."/>
            <person name="Jakkamsetti A."/>
            <person name="Pham P."/>
            <person name="Ruth R."/>
            <person name="San Lucas F."/>
            <person name="Warren J."/>
            <person name="Zhang J."/>
            <person name="Zhao Z."/>
            <person name="Zhou C."/>
            <person name="Zhu D."/>
            <person name="Lee S."/>
            <person name="Bess C."/>
            <person name="Blankenburg K."/>
            <person name="Forbes L."/>
            <person name="Fu Q."/>
            <person name="Gubbala S."/>
            <person name="Hirani K."/>
            <person name="Jayaseelan J.C."/>
            <person name="Lara F."/>
            <person name="Munidasa M."/>
            <person name="Palculict T."/>
            <person name="Patil S."/>
            <person name="Pu L.-L."/>
            <person name="Saada N."/>
            <person name="Tang L."/>
            <person name="Weissenberger G."/>
            <person name="Zhu Y."/>
            <person name="Hemphill L."/>
            <person name="Shang Y."/>
            <person name="Youmans B."/>
            <person name="Ayvaz T."/>
            <person name="Ross M."/>
            <person name="Santibanez J."/>
            <person name="Aqrawi P."/>
            <person name="Gross S."/>
            <person name="Joshi V."/>
            <person name="Fowler G."/>
            <person name="Nazareth L."/>
            <person name="Reid J."/>
            <person name="Worley K."/>
            <person name="Petrosino J."/>
            <person name="Highlander S."/>
            <person name="Gibbs R."/>
        </authorList>
    </citation>
    <scope>NUCLEOTIDE SEQUENCE [LARGE SCALE GENOMIC DNA]</scope>
    <source>
        <strain evidence="13">ATCC 33269</strain>
    </source>
</reference>
<evidence type="ECO:0000256" key="7">
    <source>
        <dbReference type="ARBA" id="ARBA00023209"/>
    </source>
</evidence>
<keyword evidence="4 11" id="KW-0443">Lipid metabolism</keyword>
<dbReference type="UniPathway" id="UPA00558">
    <property type="reaction ID" value="UER00616"/>
</dbReference>
<dbReference type="Proteomes" id="UP000005580">
    <property type="component" value="Unassembled WGS sequence"/>
</dbReference>
<evidence type="ECO:0000256" key="3">
    <source>
        <dbReference type="ARBA" id="ARBA00022793"/>
    </source>
</evidence>
<feature type="chain" id="PRO_5023357570" description="Phosphatidylserine decarboxylase beta chain" evidence="11">
    <location>
        <begin position="1"/>
        <end position="208"/>
    </location>
</feature>
<proteinExistence type="inferred from homology"/>
<comment type="PTM">
    <text evidence="11">Is synthesized initially as an inactive proenzyme. Formation of the active enzyme involves a self-maturation process in which the active site pyruvoyl group is generated from an internal serine residue via an autocatalytic post-translational modification. Two non-identical subunits are generated from the proenzyme in this reaction, and the pyruvate is formed at the N-terminus of the alpha chain, which is derived from the carboxyl end of the proenzyme. The post-translation cleavage follows an unusual pathway, termed non-hydrolytic serinolysis, in which the side chain hydroxyl group of the serine supplies its oxygen atom to form the C-terminus of the beta chain, while the remainder of the serine residue undergoes an oxidative deamination to produce ammonia and the pyruvoyl prosthetic group on the alpha chain.</text>
</comment>
<dbReference type="AlphaFoldDB" id="E7RPS5"/>
<dbReference type="HOGENOM" id="CLU_072492_1_0_10"/>
<evidence type="ECO:0000256" key="9">
    <source>
        <dbReference type="ARBA" id="ARBA00023264"/>
    </source>
</evidence>
<feature type="modified residue" description="Pyruvic acid (Ser); by autocatalysis" evidence="11">
    <location>
        <position position="209"/>
    </location>
</feature>
<keyword evidence="12" id="KW-1133">Transmembrane helix</keyword>
<keyword evidence="3 11" id="KW-0210">Decarboxylase</keyword>
<gene>
    <name evidence="11 13" type="primary">psd</name>
    <name evidence="13" type="ORF">HMPREF0663_11176</name>
</gene>
<dbReference type="Pfam" id="PF02666">
    <property type="entry name" value="PS_Dcarbxylase"/>
    <property type="match status" value="1"/>
</dbReference>
<keyword evidence="6 11" id="KW-0865">Zymogen</keyword>
<feature type="site" description="Cleavage (non-hydrolytic); by autocatalysis" evidence="11">
    <location>
        <begin position="208"/>
        <end position="209"/>
    </location>
</feature>
<dbReference type="InterPro" id="IPR003817">
    <property type="entry name" value="PS_Dcarbxylase"/>
</dbReference>
<dbReference type="InterPro" id="IPR033175">
    <property type="entry name" value="PSD-A"/>
</dbReference>
<comment type="subcellular location">
    <subcellularLocation>
        <location evidence="11">Cell membrane</location>
        <topology evidence="11">Peripheral membrane protein</topology>
    </subcellularLocation>
</comment>
<comment type="cofactor">
    <cofactor evidence="11">
        <name>pyruvate</name>
        <dbReference type="ChEBI" id="CHEBI:15361"/>
    </cofactor>
    <text evidence="11">Binds 1 pyruvoyl group covalently per subunit.</text>
</comment>
<comment type="catalytic activity">
    <reaction evidence="11">
        <text>a 1,2-diacyl-sn-glycero-3-phospho-L-serine + H(+) = a 1,2-diacyl-sn-glycero-3-phosphoethanolamine + CO2</text>
        <dbReference type="Rhea" id="RHEA:20828"/>
        <dbReference type="ChEBI" id="CHEBI:15378"/>
        <dbReference type="ChEBI" id="CHEBI:16526"/>
        <dbReference type="ChEBI" id="CHEBI:57262"/>
        <dbReference type="ChEBI" id="CHEBI:64612"/>
        <dbReference type="EC" id="4.1.1.65"/>
    </reaction>
</comment>
<keyword evidence="12" id="KW-0812">Transmembrane</keyword>
<sequence>MQAVKIVLPTMIKKINKLKKIRIHREGTDMIINSFIVIAAVALILWHSFDSKIPFWSFLFIFGLIYGIILNFFRCPIRYFASEDTNKIVVAPADGKIVVIEEVEENEYLHEKRLMISIFMSLFNVHANWFPVDGKVKFVKHFNGNYHKAWLPKASEENEHTDVMITTPEGVDVLCRQIAGAVARRIVTYAKEGEECYIDEHLGFIKFGSRVDVFLPIGTEVCVKMGQSTTGDQTVIAKLK</sequence>
<dbReference type="PANTHER" id="PTHR35809">
    <property type="entry name" value="ARCHAETIDYLSERINE DECARBOXYLASE PROENZYME-RELATED"/>
    <property type="match status" value="1"/>
</dbReference>
<dbReference type="EC" id="4.1.1.65" evidence="11"/>